<sequence length="76" mass="8918">MMAQRPDGYYDPYGERLQQLKDEYLKRRMADAIIRPYPLAYSVFDDDTVLSDSVAGNRNRWNTISTFSNMFTGKKK</sequence>
<organism evidence="1 2">
    <name type="scientific">Rhabditophanes sp. KR3021</name>
    <dbReference type="NCBI Taxonomy" id="114890"/>
    <lineage>
        <taxon>Eukaryota</taxon>
        <taxon>Metazoa</taxon>
        <taxon>Ecdysozoa</taxon>
        <taxon>Nematoda</taxon>
        <taxon>Chromadorea</taxon>
        <taxon>Rhabditida</taxon>
        <taxon>Tylenchina</taxon>
        <taxon>Panagrolaimomorpha</taxon>
        <taxon>Strongyloidoidea</taxon>
        <taxon>Alloionematidae</taxon>
        <taxon>Rhabditophanes</taxon>
    </lineage>
</organism>
<evidence type="ECO:0000313" key="2">
    <source>
        <dbReference type="WBParaSite" id="RSKR_0000720000.1"/>
    </source>
</evidence>
<name>A0AC35U349_9BILA</name>
<evidence type="ECO:0000313" key="1">
    <source>
        <dbReference type="Proteomes" id="UP000095286"/>
    </source>
</evidence>
<accession>A0AC35U349</accession>
<proteinExistence type="predicted"/>
<dbReference type="Proteomes" id="UP000095286">
    <property type="component" value="Unplaced"/>
</dbReference>
<reference evidence="2" key="1">
    <citation type="submission" date="2016-11" db="UniProtKB">
        <authorList>
            <consortium name="WormBaseParasite"/>
        </authorList>
    </citation>
    <scope>IDENTIFICATION</scope>
    <source>
        <strain evidence="2">KR3021</strain>
    </source>
</reference>
<dbReference type="WBParaSite" id="RSKR_0000720000.1">
    <property type="protein sequence ID" value="RSKR_0000720000.1"/>
    <property type="gene ID" value="RSKR_0000720000"/>
</dbReference>
<protein>
    <submittedName>
        <fullName evidence="2">Lipoprotein</fullName>
    </submittedName>
</protein>